<dbReference type="Pfam" id="PF08282">
    <property type="entry name" value="Hydrolase_3"/>
    <property type="match status" value="1"/>
</dbReference>
<dbReference type="SFLD" id="SFLDS00003">
    <property type="entry name" value="Haloacid_Dehalogenase"/>
    <property type="match status" value="1"/>
</dbReference>
<evidence type="ECO:0008006" key="3">
    <source>
        <dbReference type="Google" id="ProtNLM"/>
    </source>
</evidence>
<dbReference type="NCBIfam" id="TIGR00099">
    <property type="entry name" value="Cof-subfamily"/>
    <property type="match status" value="1"/>
</dbReference>
<dbReference type="Proteomes" id="UP000192569">
    <property type="component" value="Chromosome I"/>
</dbReference>
<name>A0A1W1VEL1_9FIRM</name>
<dbReference type="OrthoDB" id="9781413at2"/>
<dbReference type="InterPro" id="IPR023214">
    <property type="entry name" value="HAD_sf"/>
</dbReference>
<sequence length="267" mass="29769">MSPIKLVALDLDGTLLDSTFNVESRAREVIRQVQERGVGVTLATGRMFRSALPFAQALSLKLPLIVYHGALIKNPVSGEVVWERLLPLSIVEFLVRKARSYGFPFNVYVDDELYVEDVRPENRAYADQARVPLHRVDDILAFLRKEPIKFVALHHGPELDKLEEEIRRELGESVYITRSFPHFLEVISREASKAKGLAILAHLLGISPKEIMVIGDSFNDLDMFHFAGLAVAMGNAPPAVQAQAHYVVGTNDEGGVAEALTKFILER</sequence>
<organism evidence="1 2">
    <name type="scientific">Thermanaeromonas toyohensis ToBE</name>
    <dbReference type="NCBI Taxonomy" id="698762"/>
    <lineage>
        <taxon>Bacteria</taxon>
        <taxon>Bacillati</taxon>
        <taxon>Bacillota</taxon>
        <taxon>Clostridia</taxon>
        <taxon>Neomoorellales</taxon>
        <taxon>Neomoorellaceae</taxon>
        <taxon>Thermanaeromonas</taxon>
    </lineage>
</organism>
<dbReference type="SFLD" id="SFLDG01140">
    <property type="entry name" value="C2.B:_Phosphomannomutase_and_P"/>
    <property type="match status" value="1"/>
</dbReference>
<dbReference type="InterPro" id="IPR000150">
    <property type="entry name" value="Cof"/>
</dbReference>
<dbReference type="EMBL" id="LT838272">
    <property type="protein sequence ID" value="SMB91501.1"/>
    <property type="molecule type" value="Genomic_DNA"/>
</dbReference>
<dbReference type="InterPro" id="IPR036412">
    <property type="entry name" value="HAD-like_sf"/>
</dbReference>
<dbReference type="AlphaFoldDB" id="A0A1W1VEL1"/>
<dbReference type="Gene3D" id="3.30.1240.10">
    <property type="match status" value="1"/>
</dbReference>
<protein>
    <recommendedName>
        <fullName evidence="3">Cof-like hydrolase</fullName>
    </recommendedName>
</protein>
<dbReference type="GO" id="GO:0016791">
    <property type="term" value="F:phosphatase activity"/>
    <property type="evidence" value="ECO:0007669"/>
    <property type="project" value="TreeGrafter"/>
</dbReference>
<dbReference type="RefSeq" id="WP_084663642.1">
    <property type="nucleotide sequence ID" value="NZ_LT838272.1"/>
</dbReference>
<keyword evidence="2" id="KW-1185">Reference proteome</keyword>
<dbReference type="PANTHER" id="PTHR10000:SF8">
    <property type="entry name" value="HAD SUPERFAMILY HYDROLASE-LIKE, TYPE 3"/>
    <property type="match status" value="1"/>
</dbReference>
<dbReference type="SFLD" id="SFLDG01144">
    <property type="entry name" value="C2.B.4:_PGP_Like"/>
    <property type="match status" value="1"/>
</dbReference>
<dbReference type="CDD" id="cd07516">
    <property type="entry name" value="HAD_Pase"/>
    <property type="match status" value="1"/>
</dbReference>
<dbReference type="InterPro" id="IPR006379">
    <property type="entry name" value="HAD-SF_hydro_IIB"/>
</dbReference>
<dbReference type="SUPFAM" id="SSF56784">
    <property type="entry name" value="HAD-like"/>
    <property type="match status" value="1"/>
</dbReference>
<dbReference type="NCBIfam" id="TIGR01484">
    <property type="entry name" value="HAD-SF-IIB"/>
    <property type="match status" value="1"/>
</dbReference>
<evidence type="ECO:0000313" key="1">
    <source>
        <dbReference type="EMBL" id="SMB91501.1"/>
    </source>
</evidence>
<evidence type="ECO:0000313" key="2">
    <source>
        <dbReference type="Proteomes" id="UP000192569"/>
    </source>
</evidence>
<proteinExistence type="predicted"/>
<accession>A0A1W1VEL1</accession>
<dbReference type="GO" id="GO:0005829">
    <property type="term" value="C:cytosol"/>
    <property type="evidence" value="ECO:0007669"/>
    <property type="project" value="TreeGrafter"/>
</dbReference>
<dbReference type="STRING" id="698762.SAMN00808754_0463"/>
<dbReference type="Gene3D" id="3.40.50.1000">
    <property type="entry name" value="HAD superfamily/HAD-like"/>
    <property type="match status" value="1"/>
</dbReference>
<reference evidence="1 2" key="1">
    <citation type="submission" date="2017-04" db="EMBL/GenBank/DDBJ databases">
        <authorList>
            <person name="Afonso C.L."/>
            <person name="Miller P.J."/>
            <person name="Scott M.A."/>
            <person name="Spackman E."/>
            <person name="Goraichik I."/>
            <person name="Dimitrov K.M."/>
            <person name="Suarez D.L."/>
            <person name="Swayne D.E."/>
        </authorList>
    </citation>
    <scope>NUCLEOTIDE SEQUENCE [LARGE SCALE GENOMIC DNA]</scope>
    <source>
        <strain evidence="1 2">ToBE</strain>
    </source>
</reference>
<dbReference type="PANTHER" id="PTHR10000">
    <property type="entry name" value="PHOSPHOSERINE PHOSPHATASE"/>
    <property type="match status" value="1"/>
</dbReference>
<dbReference type="GO" id="GO:0000287">
    <property type="term" value="F:magnesium ion binding"/>
    <property type="evidence" value="ECO:0007669"/>
    <property type="project" value="TreeGrafter"/>
</dbReference>
<gene>
    <name evidence="1" type="ORF">SAMN00808754_0463</name>
</gene>